<dbReference type="InterPro" id="IPR036390">
    <property type="entry name" value="WH_DNA-bd_sf"/>
</dbReference>
<keyword evidence="6" id="KW-1185">Reference proteome</keyword>
<keyword evidence="3" id="KW-0804">Transcription</keyword>
<name>A0A1I5HYD2_9ACTN</name>
<accession>A0A1I5HYD2</accession>
<dbReference type="InterPro" id="IPR003033">
    <property type="entry name" value="SCP2_sterol-bd_dom"/>
</dbReference>
<keyword evidence="1" id="KW-0805">Transcription regulation</keyword>
<dbReference type="InterPro" id="IPR011991">
    <property type="entry name" value="ArsR-like_HTH"/>
</dbReference>
<dbReference type="PROSITE" id="PS51118">
    <property type="entry name" value="HTH_HXLR"/>
    <property type="match status" value="1"/>
</dbReference>
<proteinExistence type="predicted"/>
<evidence type="ECO:0000313" key="6">
    <source>
        <dbReference type="Proteomes" id="UP000183642"/>
    </source>
</evidence>
<evidence type="ECO:0000313" key="5">
    <source>
        <dbReference type="EMBL" id="SFO52926.1"/>
    </source>
</evidence>
<gene>
    <name evidence="5" type="ORF">SAMN05660359_04082</name>
</gene>
<dbReference type="AlphaFoldDB" id="A0A1I5HYD2"/>
<sequence>MDAVPDRRSYDDPCGIARALDVVGERWALLVVRELLLGPKRYTDLARGLPGSSPTVLSQRLRDLEAAGLVTRSAAGPPVGGHVYALTPRGRDLEDVLLALGRWGSRTEQTSAGALGTDALVLALRTTADPARLAGWSARVELRVEDGAGPDRIVLTVDGGRLAAVRGAADRPDAVLAGRASALRPVVFGRRALDDALAAGDLRVEGEESVVRRLLAAVVPPVPA</sequence>
<evidence type="ECO:0000256" key="3">
    <source>
        <dbReference type="ARBA" id="ARBA00023163"/>
    </source>
</evidence>
<dbReference type="CDD" id="cd00090">
    <property type="entry name" value="HTH_ARSR"/>
    <property type="match status" value="1"/>
</dbReference>
<feature type="domain" description="HTH hxlR-type" evidence="4">
    <location>
        <begin position="14"/>
        <end position="112"/>
    </location>
</feature>
<dbReference type="PANTHER" id="PTHR33204:SF18">
    <property type="entry name" value="TRANSCRIPTIONAL REGULATORY PROTEIN"/>
    <property type="match status" value="1"/>
</dbReference>
<dbReference type="Gene3D" id="1.10.10.10">
    <property type="entry name" value="Winged helix-like DNA-binding domain superfamily/Winged helix DNA-binding domain"/>
    <property type="match status" value="1"/>
</dbReference>
<dbReference type="InterPro" id="IPR036527">
    <property type="entry name" value="SCP2_sterol-bd_dom_sf"/>
</dbReference>
<dbReference type="Pfam" id="PF01638">
    <property type="entry name" value="HxlR"/>
    <property type="match status" value="1"/>
</dbReference>
<dbReference type="SUPFAM" id="SSF55718">
    <property type="entry name" value="SCP-like"/>
    <property type="match status" value="1"/>
</dbReference>
<evidence type="ECO:0000259" key="4">
    <source>
        <dbReference type="PROSITE" id="PS51118"/>
    </source>
</evidence>
<organism evidence="5 6">
    <name type="scientific">Geodermatophilus obscurus</name>
    <dbReference type="NCBI Taxonomy" id="1861"/>
    <lineage>
        <taxon>Bacteria</taxon>
        <taxon>Bacillati</taxon>
        <taxon>Actinomycetota</taxon>
        <taxon>Actinomycetes</taxon>
        <taxon>Geodermatophilales</taxon>
        <taxon>Geodermatophilaceae</taxon>
        <taxon>Geodermatophilus</taxon>
    </lineage>
</organism>
<protein>
    <submittedName>
        <fullName evidence="5">Transcriptional regulator, HxlR family</fullName>
    </submittedName>
</protein>
<reference evidence="6" key="1">
    <citation type="submission" date="2016-10" db="EMBL/GenBank/DDBJ databases">
        <authorList>
            <person name="Varghese N."/>
            <person name="Submissions S."/>
        </authorList>
    </citation>
    <scope>NUCLEOTIDE SEQUENCE [LARGE SCALE GENOMIC DNA]</scope>
    <source>
        <strain evidence="6">DSM 43161</strain>
    </source>
</reference>
<dbReference type="InterPro" id="IPR002577">
    <property type="entry name" value="HTH_HxlR"/>
</dbReference>
<evidence type="ECO:0000256" key="1">
    <source>
        <dbReference type="ARBA" id="ARBA00023015"/>
    </source>
</evidence>
<keyword evidence="2" id="KW-0238">DNA-binding</keyword>
<dbReference type="Gene3D" id="3.30.1050.10">
    <property type="entry name" value="SCP2 sterol-binding domain"/>
    <property type="match status" value="1"/>
</dbReference>
<dbReference type="GO" id="GO:0003677">
    <property type="term" value="F:DNA binding"/>
    <property type="evidence" value="ECO:0007669"/>
    <property type="project" value="UniProtKB-KW"/>
</dbReference>
<evidence type="ECO:0000256" key="2">
    <source>
        <dbReference type="ARBA" id="ARBA00023125"/>
    </source>
</evidence>
<dbReference type="Pfam" id="PF02036">
    <property type="entry name" value="SCP2"/>
    <property type="match status" value="1"/>
</dbReference>
<dbReference type="EMBL" id="FOWE01000011">
    <property type="protein sequence ID" value="SFO52926.1"/>
    <property type="molecule type" value="Genomic_DNA"/>
</dbReference>
<dbReference type="Proteomes" id="UP000183642">
    <property type="component" value="Unassembled WGS sequence"/>
</dbReference>
<dbReference type="PANTHER" id="PTHR33204">
    <property type="entry name" value="TRANSCRIPTIONAL REGULATOR, MARR FAMILY"/>
    <property type="match status" value="1"/>
</dbReference>
<dbReference type="SUPFAM" id="SSF46785">
    <property type="entry name" value="Winged helix' DNA-binding domain"/>
    <property type="match status" value="1"/>
</dbReference>
<dbReference type="InterPro" id="IPR036388">
    <property type="entry name" value="WH-like_DNA-bd_sf"/>
</dbReference>